<proteinExistence type="predicted"/>
<feature type="compositionally biased region" description="Basic and acidic residues" evidence="1">
    <location>
        <begin position="27"/>
        <end position="38"/>
    </location>
</feature>
<dbReference type="AlphaFoldDB" id="A4S085"/>
<feature type="region of interest" description="Disordered" evidence="1">
    <location>
        <begin position="76"/>
        <end position="119"/>
    </location>
</feature>
<dbReference type="Proteomes" id="UP000001568">
    <property type="component" value="Chromosome 7"/>
</dbReference>
<feature type="compositionally biased region" description="Basic and acidic residues" evidence="1">
    <location>
        <begin position="82"/>
        <end position="102"/>
    </location>
</feature>
<dbReference type="EMBL" id="CP000587">
    <property type="protein sequence ID" value="ABO97224.1"/>
    <property type="molecule type" value="Genomic_DNA"/>
</dbReference>
<dbReference type="GeneID" id="5002685"/>
<dbReference type="KEGG" id="olu:OSTLU_16149"/>
<dbReference type="HOGENOM" id="CLU_2065426_0_0_1"/>
<protein>
    <submittedName>
        <fullName evidence="2">Uncharacterized protein</fullName>
    </submittedName>
</protein>
<reference evidence="2 3" key="1">
    <citation type="journal article" date="2007" name="Proc. Natl. Acad. Sci. U.S.A.">
        <title>The tiny eukaryote Ostreococcus provides genomic insights into the paradox of plankton speciation.</title>
        <authorList>
            <person name="Palenik B."/>
            <person name="Grimwood J."/>
            <person name="Aerts A."/>
            <person name="Rouze P."/>
            <person name="Salamov A."/>
            <person name="Putnam N."/>
            <person name="Dupont C."/>
            <person name="Jorgensen R."/>
            <person name="Derelle E."/>
            <person name="Rombauts S."/>
            <person name="Zhou K."/>
            <person name="Otillar R."/>
            <person name="Merchant S.S."/>
            <person name="Podell S."/>
            <person name="Gaasterland T."/>
            <person name="Napoli C."/>
            <person name="Gendler K."/>
            <person name="Manuell A."/>
            <person name="Tai V."/>
            <person name="Vallon O."/>
            <person name="Piganeau G."/>
            <person name="Jancek S."/>
            <person name="Heijde M."/>
            <person name="Jabbari K."/>
            <person name="Bowler C."/>
            <person name="Lohr M."/>
            <person name="Robbens S."/>
            <person name="Werner G."/>
            <person name="Dubchak I."/>
            <person name="Pazour G.J."/>
            <person name="Ren Q."/>
            <person name="Paulsen I."/>
            <person name="Delwiche C."/>
            <person name="Schmutz J."/>
            <person name="Rokhsar D."/>
            <person name="Van de Peer Y."/>
            <person name="Moreau H."/>
            <person name="Grigoriev I.V."/>
        </authorList>
    </citation>
    <scope>NUCLEOTIDE SEQUENCE [LARGE SCALE GENOMIC DNA]</scope>
    <source>
        <strain evidence="2 3">CCE9901</strain>
    </source>
</reference>
<dbReference type="OrthoDB" id="498034at2759"/>
<evidence type="ECO:0000313" key="3">
    <source>
        <dbReference type="Proteomes" id="UP000001568"/>
    </source>
</evidence>
<organism evidence="2 3">
    <name type="scientific">Ostreococcus lucimarinus (strain CCE9901)</name>
    <dbReference type="NCBI Taxonomy" id="436017"/>
    <lineage>
        <taxon>Eukaryota</taxon>
        <taxon>Viridiplantae</taxon>
        <taxon>Chlorophyta</taxon>
        <taxon>Mamiellophyceae</taxon>
        <taxon>Mamiellales</taxon>
        <taxon>Bathycoccaceae</taxon>
        <taxon>Ostreococcus</taxon>
    </lineage>
</organism>
<evidence type="ECO:0000313" key="2">
    <source>
        <dbReference type="EMBL" id="ABO97224.1"/>
    </source>
</evidence>
<accession>A4S085</accession>
<dbReference type="Gramene" id="ABO97224">
    <property type="protein sequence ID" value="ABO97224"/>
    <property type="gene ID" value="OSTLU_16149"/>
</dbReference>
<keyword evidence="3" id="KW-1185">Reference proteome</keyword>
<feature type="region of interest" description="Disordered" evidence="1">
    <location>
        <begin position="1"/>
        <end position="42"/>
    </location>
</feature>
<evidence type="ECO:0000256" key="1">
    <source>
        <dbReference type="SAM" id="MobiDB-lite"/>
    </source>
</evidence>
<dbReference type="RefSeq" id="XP_001418931.1">
    <property type="nucleotide sequence ID" value="XM_001418894.1"/>
</dbReference>
<sequence length="119" mass="12605">MALTMTPVASAGLNKSGNNDAYAEMMRQMEEDRKRDAESAPALSAESLFKQGGGACGEGYELKVVKVLGASCVCASDSCAEDDSRKERSEYERSFGKDKSAEADAPVGDSGIKFTFATD</sequence>
<name>A4S085_OSTLU</name>
<gene>
    <name evidence="2" type="ORF">OSTLU_16149</name>
</gene>